<dbReference type="EMBL" id="JAFBMS010000418">
    <property type="protein sequence ID" value="KAG9330948.1"/>
    <property type="molecule type" value="Genomic_DNA"/>
</dbReference>
<protein>
    <submittedName>
        <fullName evidence="1">Uncharacterized protein</fullName>
    </submittedName>
</protein>
<evidence type="ECO:0000313" key="1">
    <source>
        <dbReference type="EMBL" id="KAG9330948.1"/>
    </source>
</evidence>
<proteinExistence type="predicted"/>
<reference evidence="1" key="1">
    <citation type="thesis" date="2021" institute="BYU ScholarsArchive" country="Provo, UT, USA">
        <title>Applications of and Algorithms for Genome Assembly and Genomic Analyses with an Emphasis on Marine Teleosts.</title>
        <authorList>
            <person name="Pickett B.D."/>
        </authorList>
    </citation>
    <scope>NUCLEOTIDE SEQUENCE</scope>
    <source>
        <strain evidence="1">HI-2016</strain>
    </source>
</reference>
<comment type="caution">
    <text evidence="1">The sequence shown here is derived from an EMBL/GenBank/DDBJ whole genome shotgun (WGS) entry which is preliminary data.</text>
</comment>
<gene>
    <name evidence="1" type="ORF">JZ751_021442</name>
</gene>
<name>A0A8T2MZ75_9TELE</name>
<dbReference type="AlphaFoldDB" id="A0A8T2MZ75"/>
<accession>A0A8T2MZ75</accession>
<evidence type="ECO:0000313" key="2">
    <source>
        <dbReference type="Proteomes" id="UP000824540"/>
    </source>
</evidence>
<organism evidence="1 2">
    <name type="scientific">Albula glossodonta</name>
    <name type="common">roundjaw bonefish</name>
    <dbReference type="NCBI Taxonomy" id="121402"/>
    <lineage>
        <taxon>Eukaryota</taxon>
        <taxon>Metazoa</taxon>
        <taxon>Chordata</taxon>
        <taxon>Craniata</taxon>
        <taxon>Vertebrata</taxon>
        <taxon>Euteleostomi</taxon>
        <taxon>Actinopterygii</taxon>
        <taxon>Neopterygii</taxon>
        <taxon>Teleostei</taxon>
        <taxon>Albuliformes</taxon>
        <taxon>Albulidae</taxon>
        <taxon>Albula</taxon>
    </lineage>
</organism>
<keyword evidence="2" id="KW-1185">Reference proteome</keyword>
<sequence length="187" mass="20767">MCICFCIQADTDWLLAIVLSPTVFYHCHPLPSLNPPHFLFLSPTLPGSPAWAWAGSWSRQGLWWARPGQEQLVARGNRQVDGRCRVRRGASLAGLVHVDCVHGGPLHRPRGAEGPGVTGGARRLVHTRSSHGREKAGICALIWMVCFCCSSLSCLSFSCSCRRWMASCLCISRYFCHNMKHQEALHI</sequence>
<dbReference type="Proteomes" id="UP000824540">
    <property type="component" value="Unassembled WGS sequence"/>
</dbReference>